<evidence type="ECO:0000259" key="2">
    <source>
        <dbReference type="PROSITE" id="PS50943"/>
    </source>
</evidence>
<dbReference type="Proteomes" id="UP000193206">
    <property type="component" value="Unassembled WGS sequence"/>
</dbReference>
<reference evidence="3 4" key="1">
    <citation type="journal article" date="2016" name="Eur. J. Clin. Microbiol. Infect. Dis.">
        <title>Whole genome sequencing as a tool for phylogenetic analysis of clinical strains of Mitis group streptococci.</title>
        <authorList>
            <person name="Rasmussen L.H."/>
            <person name="Dargis R."/>
            <person name="Hojholt K."/>
            <person name="Christensen J.J."/>
            <person name="Skovgaard O."/>
            <person name="Justesen U.S."/>
            <person name="Rosenvinge F.S."/>
            <person name="Moser C."/>
            <person name="Lukjancenko O."/>
            <person name="Rasmussen S."/>
            <person name="Nielsen X.C."/>
        </authorList>
    </citation>
    <scope>NUCLEOTIDE SEQUENCE [LARGE SCALE GENOMIC DNA]</scope>
    <source>
        <strain evidence="3 4">B_009152_10</strain>
    </source>
</reference>
<dbReference type="Pfam" id="PF01381">
    <property type="entry name" value="HTH_3"/>
    <property type="match status" value="1"/>
</dbReference>
<evidence type="ECO:0000256" key="1">
    <source>
        <dbReference type="SAM" id="Phobius"/>
    </source>
</evidence>
<proteinExistence type="predicted"/>
<gene>
    <name evidence="3" type="ORF">B7692_08590</name>
</gene>
<sequence>MLKEKYPSTEDTRLILQNNLKAIREILNWTSSDLGNLIGVTKQTISNLETQNSRLTKLHYIALRTVIDFEIENLKTTDQDRSDRAEMLLNLFDESEKYAASENKSLDFEQISEASSLIATTSTVKNAATVIGSLAAIIGAPVVAALMNSKDKK</sequence>
<keyword evidence="1" id="KW-1133">Transmembrane helix</keyword>
<dbReference type="CDD" id="cd00093">
    <property type="entry name" value="HTH_XRE"/>
    <property type="match status" value="1"/>
</dbReference>
<dbReference type="EMBL" id="NCVN01000081">
    <property type="protein sequence ID" value="ORP06127.1"/>
    <property type="molecule type" value="Genomic_DNA"/>
</dbReference>
<dbReference type="InterPro" id="IPR010982">
    <property type="entry name" value="Lambda_DNA-bd_dom_sf"/>
</dbReference>
<dbReference type="AlphaFoldDB" id="A0A1X1L345"/>
<dbReference type="InterPro" id="IPR001387">
    <property type="entry name" value="Cro/C1-type_HTH"/>
</dbReference>
<keyword evidence="1" id="KW-0812">Transmembrane</keyword>
<keyword evidence="1" id="KW-0472">Membrane</keyword>
<dbReference type="GO" id="GO:0003677">
    <property type="term" value="F:DNA binding"/>
    <property type="evidence" value="ECO:0007669"/>
    <property type="project" value="InterPro"/>
</dbReference>
<protein>
    <submittedName>
        <fullName evidence="3">Transcriptional regulator</fullName>
    </submittedName>
</protein>
<dbReference type="SUPFAM" id="SSF47413">
    <property type="entry name" value="lambda repressor-like DNA-binding domains"/>
    <property type="match status" value="1"/>
</dbReference>
<comment type="caution">
    <text evidence="3">The sequence shown here is derived from an EMBL/GenBank/DDBJ whole genome shotgun (WGS) entry which is preliminary data.</text>
</comment>
<organism evidence="3 4">
    <name type="scientific">Streptococcus mitis</name>
    <dbReference type="NCBI Taxonomy" id="28037"/>
    <lineage>
        <taxon>Bacteria</taxon>
        <taxon>Bacillati</taxon>
        <taxon>Bacillota</taxon>
        <taxon>Bacilli</taxon>
        <taxon>Lactobacillales</taxon>
        <taxon>Streptococcaceae</taxon>
        <taxon>Streptococcus</taxon>
        <taxon>Streptococcus mitis group</taxon>
    </lineage>
</organism>
<evidence type="ECO:0000313" key="4">
    <source>
        <dbReference type="Proteomes" id="UP000193206"/>
    </source>
</evidence>
<dbReference type="Gene3D" id="1.10.260.40">
    <property type="entry name" value="lambda repressor-like DNA-binding domains"/>
    <property type="match status" value="1"/>
</dbReference>
<feature type="transmembrane region" description="Helical" evidence="1">
    <location>
        <begin position="127"/>
        <end position="147"/>
    </location>
</feature>
<evidence type="ECO:0000313" key="3">
    <source>
        <dbReference type="EMBL" id="ORP06127.1"/>
    </source>
</evidence>
<accession>A0A1X1L345</accession>
<feature type="domain" description="HTH cro/C1-type" evidence="2">
    <location>
        <begin position="20"/>
        <end position="74"/>
    </location>
</feature>
<name>A0A1X1L345_STRMT</name>
<dbReference type="RefSeq" id="WP_084930444.1">
    <property type="nucleotide sequence ID" value="NZ_JALDUM010000001.1"/>
</dbReference>
<dbReference type="PROSITE" id="PS50943">
    <property type="entry name" value="HTH_CROC1"/>
    <property type="match status" value="1"/>
</dbReference>